<reference evidence="6 7" key="1">
    <citation type="submission" date="2019-11" db="EMBL/GenBank/DDBJ databases">
        <title>Characterisation of Fundicoccus ignavus gen. nov. sp. nov., a novel genus of the family Aerococcaceae isolated from bulk tank milk.</title>
        <authorList>
            <person name="Siebert A."/>
            <person name="Huptas C."/>
            <person name="Wenning M."/>
            <person name="Scherer S."/>
            <person name="Doll E.V."/>
        </authorList>
    </citation>
    <scope>NUCLEOTIDE SEQUENCE [LARGE SCALE GENOMIC DNA]</scope>
    <source>
        <strain evidence="4 7">DSM 109653</strain>
        <strain evidence="5 6">WS4759</strain>
    </source>
</reference>
<feature type="transmembrane region" description="Helical" evidence="3">
    <location>
        <begin position="50"/>
        <end position="69"/>
    </location>
</feature>
<evidence type="ECO:0000313" key="4">
    <source>
        <dbReference type="EMBL" id="MRI82466.1"/>
    </source>
</evidence>
<sequence length="185" mass="19863">MKTREITLSALMIALLAICSQLSIPIGPIPITLQTFAVLLIGMLMPTKNALIVTSAYLAIGLIGFPVFANGSGGLQSLLSPAFGFAIGFIPAASIMASILHKYEKPSLFQYLIASFFATLVLYVIGLLYMTFILNVILNTDLSAMQIFSIGMLPFIPGDIAKAFFSAIIALKLRAPLQKSIKLSF</sequence>
<feature type="transmembrane region" description="Helical" evidence="3">
    <location>
        <begin position="112"/>
        <end position="138"/>
    </location>
</feature>
<dbReference type="GO" id="GO:0005886">
    <property type="term" value="C:plasma membrane"/>
    <property type="evidence" value="ECO:0007669"/>
    <property type="project" value="UniProtKB-SubCell"/>
</dbReference>
<name>A0A6I2GQH6_9LACT</name>
<comment type="similarity">
    <text evidence="1 2">Belongs to the BioY family.</text>
</comment>
<gene>
    <name evidence="5" type="ORF">GIY09_07340</name>
    <name evidence="4" type="ORF">GIY11_10650</name>
</gene>
<dbReference type="EMBL" id="WJQR01000012">
    <property type="protein sequence ID" value="MRI82466.1"/>
    <property type="molecule type" value="Genomic_DNA"/>
</dbReference>
<evidence type="ECO:0000256" key="1">
    <source>
        <dbReference type="ARBA" id="ARBA00010692"/>
    </source>
</evidence>
<evidence type="ECO:0000256" key="2">
    <source>
        <dbReference type="PIRNR" id="PIRNR016661"/>
    </source>
</evidence>
<keyword evidence="2" id="KW-0813">Transport</keyword>
<keyword evidence="3" id="KW-1133">Transmembrane helix</keyword>
<dbReference type="InterPro" id="IPR003784">
    <property type="entry name" value="BioY"/>
</dbReference>
<evidence type="ECO:0000313" key="5">
    <source>
        <dbReference type="EMBL" id="MRI85695.1"/>
    </source>
</evidence>
<dbReference type="Proteomes" id="UP000469870">
    <property type="component" value="Unassembled WGS sequence"/>
</dbReference>
<dbReference type="PIRSF" id="PIRSF016661">
    <property type="entry name" value="BioY"/>
    <property type="match status" value="1"/>
</dbReference>
<dbReference type="Pfam" id="PF02632">
    <property type="entry name" value="BioY"/>
    <property type="match status" value="1"/>
</dbReference>
<keyword evidence="6" id="KW-1185">Reference proteome</keyword>
<comment type="caution">
    <text evidence="5">The sequence shown here is derived from an EMBL/GenBank/DDBJ whole genome shotgun (WGS) entry which is preliminary data.</text>
</comment>
<comment type="subcellular location">
    <subcellularLocation>
        <location evidence="2">Cell membrane</location>
        <topology evidence="2">Multi-pass membrane protein</topology>
    </subcellularLocation>
</comment>
<proteinExistence type="inferred from homology"/>
<feature type="transmembrane region" description="Helical" evidence="3">
    <location>
        <begin position="81"/>
        <end position="100"/>
    </location>
</feature>
<dbReference type="GO" id="GO:0015225">
    <property type="term" value="F:biotin transmembrane transporter activity"/>
    <property type="evidence" value="ECO:0007669"/>
    <property type="project" value="UniProtKB-UniRule"/>
</dbReference>
<feature type="transmembrane region" description="Helical" evidence="3">
    <location>
        <begin position="144"/>
        <end position="171"/>
    </location>
</feature>
<dbReference type="PANTHER" id="PTHR34295">
    <property type="entry name" value="BIOTIN TRANSPORTER BIOY"/>
    <property type="match status" value="1"/>
</dbReference>
<dbReference type="RefSeq" id="WP_153862563.1">
    <property type="nucleotide sequence ID" value="NZ_WJQR01000012.1"/>
</dbReference>
<dbReference type="AlphaFoldDB" id="A0A6I2GQH6"/>
<keyword evidence="3" id="KW-0812">Transmembrane</keyword>
<dbReference type="EMBL" id="WJQS01000005">
    <property type="protein sequence ID" value="MRI85695.1"/>
    <property type="molecule type" value="Genomic_DNA"/>
</dbReference>
<dbReference type="Gene3D" id="1.10.1760.20">
    <property type="match status" value="1"/>
</dbReference>
<accession>A0A6I2GQH6</accession>
<keyword evidence="2 3" id="KW-0472">Membrane</keyword>
<dbReference type="PANTHER" id="PTHR34295:SF1">
    <property type="entry name" value="BIOTIN TRANSPORTER BIOY"/>
    <property type="match status" value="1"/>
</dbReference>
<evidence type="ECO:0000313" key="7">
    <source>
        <dbReference type="Proteomes" id="UP000469870"/>
    </source>
</evidence>
<organism evidence="5 6">
    <name type="scientific">Fundicoccus ignavus</name>
    <dbReference type="NCBI Taxonomy" id="2664442"/>
    <lineage>
        <taxon>Bacteria</taxon>
        <taxon>Bacillati</taxon>
        <taxon>Bacillota</taxon>
        <taxon>Bacilli</taxon>
        <taxon>Lactobacillales</taxon>
        <taxon>Aerococcaceae</taxon>
        <taxon>Fundicoccus</taxon>
    </lineage>
</organism>
<evidence type="ECO:0000256" key="3">
    <source>
        <dbReference type="SAM" id="Phobius"/>
    </source>
</evidence>
<evidence type="ECO:0000313" key="6">
    <source>
        <dbReference type="Proteomes" id="UP000430975"/>
    </source>
</evidence>
<keyword evidence="2" id="KW-1003">Cell membrane</keyword>
<dbReference type="Proteomes" id="UP000430975">
    <property type="component" value="Unassembled WGS sequence"/>
</dbReference>
<protein>
    <recommendedName>
        <fullName evidence="2">Biotin transporter</fullName>
    </recommendedName>
</protein>